<gene>
    <name evidence="1" type="ORF">KIN20_000157</name>
</gene>
<comment type="caution">
    <text evidence="1">The sequence shown here is derived from an EMBL/GenBank/DDBJ whole genome shotgun (WGS) entry which is preliminary data.</text>
</comment>
<protein>
    <submittedName>
        <fullName evidence="1">Uncharacterized protein</fullName>
    </submittedName>
</protein>
<evidence type="ECO:0000313" key="2">
    <source>
        <dbReference type="Proteomes" id="UP001196413"/>
    </source>
</evidence>
<dbReference type="AlphaFoldDB" id="A0AAD5LRR4"/>
<accession>A0AAD5LRR4</accession>
<keyword evidence="2" id="KW-1185">Reference proteome</keyword>
<dbReference type="Proteomes" id="UP001196413">
    <property type="component" value="Unassembled WGS sequence"/>
</dbReference>
<evidence type="ECO:0000313" key="1">
    <source>
        <dbReference type="EMBL" id="KAJ1345587.1"/>
    </source>
</evidence>
<organism evidence="1 2">
    <name type="scientific">Parelaphostrongylus tenuis</name>
    <name type="common">Meningeal worm</name>
    <dbReference type="NCBI Taxonomy" id="148309"/>
    <lineage>
        <taxon>Eukaryota</taxon>
        <taxon>Metazoa</taxon>
        <taxon>Ecdysozoa</taxon>
        <taxon>Nematoda</taxon>
        <taxon>Chromadorea</taxon>
        <taxon>Rhabditida</taxon>
        <taxon>Rhabditina</taxon>
        <taxon>Rhabditomorpha</taxon>
        <taxon>Strongyloidea</taxon>
        <taxon>Metastrongylidae</taxon>
        <taxon>Parelaphostrongylus</taxon>
    </lineage>
</organism>
<reference evidence="1" key="1">
    <citation type="submission" date="2021-06" db="EMBL/GenBank/DDBJ databases">
        <title>Parelaphostrongylus tenuis whole genome reference sequence.</title>
        <authorList>
            <person name="Garwood T.J."/>
            <person name="Larsen P.A."/>
            <person name="Fountain-Jones N.M."/>
            <person name="Garbe J.R."/>
            <person name="Macchietto M.G."/>
            <person name="Kania S.A."/>
            <person name="Gerhold R.W."/>
            <person name="Richards J.E."/>
            <person name="Wolf T.M."/>
        </authorList>
    </citation>
    <scope>NUCLEOTIDE SEQUENCE</scope>
    <source>
        <strain evidence="1">MNPRO001-30</strain>
        <tissue evidence="1">Meninges</tissue>
    </source>
</reference>
<proteinExistence type="predicted"/>
<name>A0AAD5LRR4_PARTN</name>
<dbReference type="EMBL" id="JAHQIW010000028">
    <property type="protein sequence ID" value="KAJ1345587.1"/>
    <property type="molecule type" value="Genomic_DNA"/>
</dbReference>
<sequence>MFDCFIFPDFGLDCGTNSASIVRHRHWSFPFSVCLFRFLSRRNYRHVRRWFTKVHISSPAPFLPHKQKLTYYASFKIFEIH</sequence>